<keyword evidence="5" id="KW-1185">Reference proteome</keyword>
<reference evidence="4 5" key="1">
    <citation type="submission" date="2020-06" db="EMBL/GenBank/DDBJ databases">
        <authorList>
            <person name="Li R."/>
            <person name="Bekaert M."/>
        </authorList>
    </citation>
    <scope>NUCLEOTIDE SEQUENCE [LARGE SCALE GENOMIC DNA]</scope>
    <source>
        <strain evidence="5">wild</strain>
    </source>
</reference>
<organism evidence="4 5">
    <name type="scientific">Mytilus coruscus</name>
    <name type="common">Sea mussel</name>
    <dbReference type="NCBI Taxonomy" id="42192"/>
    <lineage>
        <taxon>Eukaryota</taxon>
        <taxon>Metazoa</taxon>
        <taxon>Spiralia</taxon>
        <taxon>Lophotrochozoa</taxon>
        <taxon>Mollusca</taxon>
        <taxon>Bivalvia</taxon>
        <taxon>Autobranchia</taxon>
        <taxon>Pteriomorphia</taxon>
        <taxon>Mytilida</taxon>
        <taxon>Mytiloidea</taxon>
        <taxon>Mytilidae</taxon>
        <taxon>Mytilinae</taxon>
        <taxon>Mytilus</taxon>
    </lineage>
</organism>
<accession>A0A6J8F171</accession>
<evidence type="ECO:0000259" key="3">
    <source>
        <dbReference type="Pfam" id="PF00386"/>
    </source>
</evidence>
<feature type="transmembrane region" description="Helical" evidence="2">
    <location>
        <begin position="369"/>
        <end position="389"/>
    </location>
</feature>
<dbReference type="Pfam" id="PF00386">
    <property type="entry name" value="C1q"/>
    <property type="match status" value="1"/>
</dbReference>
<proteinExistence type="predicted"/>
<evidence type="ECO:0000256" key="1">
    <source>
        <dbReference type="SAM" id="MobiDB-lite"/>
    </source>
</evidence>
<sequence>MSIHTKQELDSFTHSIAALNIQNVTTIQSSMDTLTSQVQNLNSRLNSLASTSTSRSQDFLALLNKTKTDDLKLEIIDSWSKSFQNYTEIQFVLLQSHASSSNQRLDSFEQNYAREGNSTKNRFHTLEQNYASLSREIRTINGNVQEMNQPVALTSCIASSSSYRDGQIITFPDTKTSLGIINLAEVIKTGKFTCEKSGVYLFAIYIAFNGNSNADFELYKNMQIVSRIMIVHGLHGGDFYSGSGTVVVLMTAGDVFFAKAYRDMFVTFPECELGFRSRKGSSCEPCAFHFYGKGCAYKCMCNVTQSKNSFGITLISYDWGGYRKDVHEKQYLSLVVTNKSNIAEAFSSEESVTRVHEEEQNDGLSKTELLIFFCGVLSGIIGLLGFLEISKFVKKRMRMSKSKRDKTETEGGVHTSEEHGTQEALALQESFYETIDDSHLDSVLVPQTCNLNLEKDGNSRSFGGSANYNDDRSSYIEPVSSPITKISSCQREKQSQKTFPSAKTFICIENQNSCSPNLENDSESSSSGSSTNCNDDQSIYLQPLSSFIKKDSSCHTEEHSRKIFPSANKSTCIEDQTSCDPYPAIEEDDSSSEFSEGAAYDRSSYLHPYNSLFNKNSSCHIYETGQNGPFSE</sequence>
<name>A0A6J8F171_MYTCO</name>
<evidence type="ECO:0000313" key="4">
    <source>
        <dbReference type="EMBL" id="CAC5426450.1"/>
    </source>
</evidence>
<feature type="region of interest" description="Disordered" evidence="1">
    <location>
        <begin position="400"/>
        <end position="420"/>
    </location>
</feature>
<evidence type="ECO:0000256" key="2">
    <source>
        <dbReference type="SAM" id="Phobius"/>
    </source>
</evidence>
<gene>
    <name evidence="4" type="ORF">MCOR_58150</name>
</gene>
<feature type="compositionally biased region" description="Basic and acidic residues" evidence="1">
    <location>
        <begin position="405"/>
        <end position="420"/>
    </location>
</feature>
<keyword evidence="2" id="KW-0472">Membrane</keyword>
<dbReference type="SUPFAM" id="SSF49842">
    <property type="entry name" value="TNF-like"/>
    <property type="match status" value="1"/>
</dbReference>
<dbReference type="AlphaFoldDB" id="A0A6J8F171"/>
<dbReference type="InterPro" id="IPR008983">
    <property type="entry name" value="Tumour_necrosis_fac-like_dom"/>
</dbReference>
<keyword evidence="2" id="KW-0812">Transmembrane</keyword>
<dbReference type="Proteomes" id="UP000507470">
    <property type="component" value="Unassembled WGS sequence"/>
</dbReference>
<feature type="domain" description="C1q" evidence="3">
    <location>
        <begin position="188"/>
        <end position="258"/>
    </location>
</feature>
<dbReference type="EMBL" id="CACVKT020010430">
    <property type="protein sequence ID" value="CAC5426450.1"/>
    <property type="molecule type" value="Genomic_DNA"/>
</dbReference>
<dbReference type="Gene3D" id="2.60.120.40">
    <property type="match status" value="1"/>
</dbReference>
<dbReference type="InterPro" id="IPR001073">
    <property type="entry name" value="C1q_dom"/>
</dbReference>
<evidence type="ECO:0000313" key="5">
    <source>
        <dbReference type="Proteomes" id="UP000507470"/>
    </source>
</evidence>
<protein>
    <submittedName>
        <fullName evidence="4">C1QL</fullName>
    </submittedName>
</protein>
<keyword evidence="2" id="KW-1133">Transmembrane helix</keyword>